<evidence type="ECO:0000256" key="9">
    <source>
        <dbReference type="ARBA" id="ARBA00023136"/>
    </source>
</evidence>
<keyword evidence="6" id="KW-0408">Iron</keyword>
<dbReference type="AlphaFoldDB" id="A0A2N0I408"/>
<evidence type="ECO:0000259" key="13">
    <source>
        <dbReference type="Pfam" id="PF00593"/>
    </source>
</evidence>
<comment type="caution">
    <text evidence="15">The sequence shown here is derived from an EMBL/GenBank/DDBJ whole genome shotgun (WGS) entry which is preliminary data.</text>
</comment>
<dbReference type="Gene3D" id="2.170.130.10">
    <property type="entry name" value="TonB-dependent receptor, plug domain"/>
    <property type="match status" value="1"/>
</dbReference>
<dbReference type="InterPro" id="IPR039426">
    <property type="entry name" value="TonB-dep_rcpt-like"/>
</dbReference>
<evidence type="ECO:0000313" key="16">
    <source>
        <dbReference type="Proteomes" id="UP000232587"/>
    </source>
</evidence>
<comment type="similarity">
    <text evidence="11 12">Belongs to the TonB-dependent receptor family.</text>
</comment>
<evidence type="ECO:0000256" key="8">
    <source>
        <dbReference type="ARBA" id="ARBA00023077"/>
    </source>
</evidence>
<dbReference type="Gene3D" id="2.40.170.20">
    <property type="entry name" value="TonB-dependent receptor, beta-barrel domain"/>
    <property type="match status" value="1"/>
</dbReference>
<dbReference type="PANTHER" id="PTHR32552:SF81">
    <property type="entry name" value="TONB-DEPENDENT OUTER MEMBRANE RECEPTOR"/>
    <property type="match status" value="1"/>
</dbReference>
<protein>
    <submittedName>
        <fullName evidence="15">Outer membrane receptor protein involved in Fe transport</fullName>
    </submittedName>
</protein>
<comment type="subcellular location">
    <subcellularLocation>
        <location evidence="1 11">Cell outer membrane</location>
        <topology evidence="1 11">Multi-pass membrane protein</topology>
    </subcellularLocation>
</comment>
<evidence type="ECO:0000256" key="12">
    <source>
        <dbReference type="RuleBase" id="RU003357"/>
    </source>
</evidence>
<evidence type="ECO:0000256" key="10">
    <source>
        <dbReference type="ARBA" id="ARBA00023237"/>
    </source>
</evidence>
<dbReference type="PROSITE" id="PS52016">
    <property type="entry name" value="TONB_DEPENDENT_REC_3"/>
    <property type="match status" value="1"/>
</dbReference>
<dbReference type="OrthoDB" id="9760333at2"/>
<keyword evidence="9 11" id="KW-0472">Membrane</keyword>
<evidence type="ECO:0000256" key="7">
    <source>
        <dbReference type="ARBA" id="ARBA00023065"/>
    </source>
</evidence>
<evidence type="ECO:0000256" key="3">
    <source>
        <dbReference type="ARBA" id="ARBA00022452"/>
    </source>
</evidence>
<dbReference type="Pfam" id="PF00593">
    <property type="entry name" value="TonB_dep_Rec_b-barrel"/>
    <property type="match status" value="1"/>
</dbReference>
<evidence type="ECO:0000313" key="15">
    <source>
        <dbReference type="EMBL" id="PKB25903.1"/>
    </source>
</evidence>
<evidence type="ECO:0000256" key="1">
    <source>
        <dbReference type="ARBA" id="ARBA00004571"/>
    </source>
</evidence>
<evidence type="ECO:0000256" key="6">
    <source>
        <dbReference type="ARBA" id="ARBA00023004"/>
    </source>
</evidence>
<reference evidence="15 16" key="1">
    <citation type="submission" date="2017-11" db="EMBL/GenBank/DDBJ databases">
        <title>Genomic Encyclopedia of Type Strains, Phase III (KMG-III): the genomes of soil and plant-associated and newly described type strains.</title>
        <authorList>
            <person name="Whitman W."/>
        </authorList>
    </citation>
    <scope>NUCLEOTIDE SEQUENCE [LARGE SCALE GENOMIC DNA]</scope>
    <source>
        <strain evidence="15 16">CGMCC 1.12274</strain>
    </source>
</reference>
<keyword evidence="3 11" id="KW-1134">Transmembrane beta strand</keyword>
<dbReference type="InterPro" id="IPR012910">
    <property type="entry name" value="Plug_dom"/>
</dbReference>
<feature type="domain" description="TonB-dependent receptor plug" evidence="14">
    <location>
        <begin position="42"/>
        <end position="155"/>
    </location>
</feature>
<keyword evidence="16" id="KW-1185">Reference proteome</keyword>
<name>A0A2N0I408_9SPHN</name>
<sequence length="683" mass="73641">MPPVMFEALLLAAGESPRAAAPGPADAEQIVVTGERVTRSTLETASSVAVRSAQEIEALAGADRIEQVLMGVPNVQLGSGGEGPVIRGQDSTGAVRDLPAFLGGSRPRATIQVDGRPVTYYELAFGLTSLWDVNRIELFRSPQTTTQGRNSIGGAIFVETTDPDWTVAARARLIVGDFATWQGSAALTMPLVANQVAVRVAGDQRRSRTAATLRSTRHAVDLNQDESDLLRVKLRVQPEAVAGLRLDLGWAKGQSRMPQAEAISPPYEARTNPSVGYGYFVIDTDSWTARASYAPGGPVEARLMATFGLARAQRFSPPGAGEARLRSRDLSVEPIVTLAASPALRLVGGASYIRTKLDQTIDVSRNPGFGIGTFDDVQNSLGLFADAELKPAARVTLRAGLRYQRDDQRRGGGFRGGFRDLDVAYDRAFSAWLPRFEASYAPSPQWRLGALVQRAANPGGMTINTATFTVDTFEAETLWDVELFARLRTADGRLSLGLNAFRYAMRNAQRTQTFAVVRPGGGTDLATEIANAPRAQSLGAELQADWKPDRRLTAGAAIGLLRTRITQTIDPADPMLGQEFQRSPRLTASLAVDWRPFDPLRLSAQVRTHSGYFSDDFGMVSRRVDAAATLDLRAAYTLGPITLSGFARNAANAFQLTYRYGSPSNLATVADPLELGAGLELRF</sequence>
<dbReference type="GO" id="GO:0009279">
    <property type="term" value="C:cell outer membrane"/>
    <property type="evidence" value="ECO:0007669"/>
    <property type="project" value="UniProtKB-SubCell"/>
</dbReference>
<keyword evidence="7" id="KW-0406">Ion transport</keyword>
<evidence type="ECO:0000256" key="4">
    <source>
        <dbReference type="ARBA" id="ARBA00022496"/>
    </source>
</evidence>
<dbReference type="InterPro" id="IPR036942">
    <property type="entry name" value="Beta-barrel_TonB_sf"/>
</dbReference>
<keyword evidence="4" id="KW-0410">Iron transport</keyword>
<gene>
    <name evidence="15" type="ORF">B0I00_1111</name>
</gene>
<dbReference type="InterPro" id="IPR037066">
    <property type="entry name" value="Plug_dom_sf"/>
</dbReference>
<evidence type="ECO:0000256" key="5">
    <source>
        <dbReference type="ARBA" id="ARBA00022692"/>
    </source>
</evidence>
<dbReference type="SUPFAM" id="SSF56935">
    <property type="entry name" value="Porins"/>
    <property type="match status" value="1"/>
</dbReference>
<dbReference type="Pfam" id="PF07715">
    <property type="entry name" value="Plug"/>
    <property type="match status" value="1"/>
</dbReference>
<feature type="domain" description="TonB-dependent receptor-like beta-barrel" evidence="13">
    <location>
        <begin position="344"/>
        <end position="649"/>
    </location>
</feature>
<evidence type="ECO:0000256" key="11">
    <source>
        <dbReference type="PROSITE-ProRule" id="PRU01360"/>
    </source>
</evidence>
<evidence type="ECO:0000256" key="2">
    <source>
        <dbReference type="ARBA" id="ARBA00022448"/>
    </source>
</evidence>
<dbReference type="Proteomes" id="UP000232587">
    <property type="component" value="Unassembled WGS sequence"/>
</dbReference>
<dbReference type="GO" id="GO:0006826">
    <property type="term" value="P:iron ion transport"/>
    <property type="evidence" value="ECO:0007669"/>
    <property type="project" value="UniProtKB-KW"/>
</dbReference>
<keyword evidence="2 11" id="KW-0813">Transport</keyword>
<dbReference type="EMBL" id="PHUF01000002">
    <property type="protein sequence ID" value="PKB25903.1"/>
    <property type="molecule type" value="Genomic_DNA"/>
</dbReference>
<keyword evidence="5 11" id="KW-0812">Transmembrane</keyword>
<proteinExistence type="inferred from homology"/>
<accession>A0A2N0I408</accession>
<dbReference type="PANTHER" id="PTHR32552">
    <property type="entry name" value="FERRICHROME IRON RECEPTOR-RELATED"/>
    <property type="match status" value="1"/>
</dbReference>
<organism evidence="15 16">
    <name type="scientific">Novosphingobium kunmingense</name>
    <dbReference type="NCBI Taxonomy" id="1211806"/>
    <lineage>
        <taxon>Bacteria</taxon>
        <taxon>Pseudomonadati</taxon>
        <taxon>Pseudomonadota</taxon>
        <taxon>Alphaproteobacteria</taxon>
        <taxon>Sphingomonadales</taxon>
        <taxon>Sphingomonadaceae</taxon>
        <taxon>Novosphingobium</taxon>
    </lineage>
</organism>
<keyword evidence="15" id="KW-0675">Receptor</keyword>
<keyword evidence="8 12" id="KW-0798">TonB box</keyword>
<evidence type="ECO:0000259" key="14">
    <source>
        <dbReference type="Pfam" id="PF07715"/>
    </source>
</evidence>
<keyword evidence="10 11" id="KW-0998">Cell outer membrane</keyword>
<dbReference type="InterPro" id="IPR000531">
    <property type="entry name" value="Beta-barrel_TonB"/>
</dbReference>